<accession>A0AAD9WMN9</accession>
<evidence type="ECO:0000313" key="2">
    <source>
        <dbReference type="EMBL" id="KAK2636706.1"/>
    </source>
</evidence>
<dbReference type="InterPro" id="IPR052929">
    <property type="entry name" value="RNase_H-like_EbsB-rel"/>
</dbReference>
<dbReference type="InterPro" id="IPR002156">
    <property type="entry name" value="RNaseH_domain"/>
</dbReference>
<name>A0AAD9WMN9_9ROSI</name>
<organism evidence="2 3">
    <name type="scientific">Dipteronia dyeriana</name>
    <dbReference type="NCBI Taxonomy" id="168575"/>
    <lineage>
        <taxon>Eukaryota</taxon>
        <taxon>Viridiplantae</taxon>
        <taxon>Streptophyta</taxon>
        <taxon>Embryophyta</taxon>
        <taxon>Tracheophyta</taxon>
        <taxon>Spermatophyta</taxon>
        <taxon>Magnoliopsida</taxon>
        <taxon>eudicotyledons</taxon>
        <taxon>Gunneridae</taxon>
        <taxon>Pentapetalae</taxon>
        <taxon>rosids</taxon>
        <taxon>malvids</taxon>
        <taxon>Sapindales</taxon>
        <taxon>Sapindaceae</taxon>
        <taxon>Hippocastanoideae</taxon>
        <taxon>Acereae</taxon>
        <taxon>Dipteronia</taxon>
    </lineage>
</organism>
<evidence type="ECO:0000313" key="3">
    <source>
        <dbReference type="Proteomes" id="UP001280121"/>
    </source>
</evidence>
<keyword evidence="3" id="KW-1185">Reference proteome</keyword>
<dbReference type="PANTHER" id="PTHR47074:SF11">
    <property type="entry name" value="REVERSE TRANSCRIPTASE-LIKE PROTEIN"/>
    <property type="match status" value="1"/>
</dbReference>
<evidence type="ECO:0000259" key="1">
    <source>
        <dbReference type="Pfam" id="PF13456"/>
    </source>
</evidence>
<dbReference type="PANTHER" id="PTHR47074">
    <property type="entry name" value="BNAC02G40300D PROTEIN"/>
    <property type="match status" value="1"/>
</dbReference>
<proteinExistence type="predicted"/>
<reference evidence="2" key="1">
    <citation type="journal article" date="2023" name="Plant J.">
        <title>Genome sequences and population genomics provide insights into the demographic history, inbreeding, and mutation load of two 'living fossil' tree species of Dipteronia.</title>
        <authorList>
            <person name="Feng Y."/>
            <person name="Comes H.P."/>
            <person name="Chen J."/>
            <person name="Zhu S."/>
            <person name="Lu R."/>
            <person name="Zhang X."/>
            <person name="Li P."/>
            <person name="Qiu J."/>
            <person name="Olsen K.M."/>
            <person name="Qiu Y."/>
        </authorList>
    </citation>
    <scope>NUCLEOTIDE SEQUENCE</scope>
    <source>
        <strain evidence="2">KIB01</strain>
    </source>
</reference>
<feature type="domain" description="RNase H type-1" evidence="1">
    <location>
        <begin position="23"/>
        <end position="119"/>
    </location>
</feature>
<dbReference type="Pfam" id="PF13456">
    <property type="entry name" value="RVT_3"/>
    <property type="match status" value="1"/>
</dbReference>
<gene>
    <name evidence="2" type="ORF">Ddye_031498</name>
</gene>
<dbReference type="GO" id="GO:0003676">
    <property type="term" value="F:nucleic acid binding"/>
    <property type="evidence" value="ECO:0007669"/>
    <property type="project" value="InterPro"/>
</dbReference>
<protein>
    <recommendedName>
        <fullName evidence="1">RNase H type-1 domain-containing protein</fullName>
    </recommendedName>
</protein>
<dbReference type="Proteomes" id="UP001280121">
    <property type="component" value="Unassembled WGS sequence"/>
</dbReference>
<dbReference type="InterPro" id="IPR044730">
    <property type="entry name" value="RNase_H-like_dom_plant"/>
</dbReference>
<sequence>MEMTYLLQTIVWCAGRDQGLGGDADGQMLAASNGLLAGPLDAGLAEAFSFREALSWLKAHSFSKVIMETDALKVVQALKSRVSDPNYFGLIIDDCNVLLKEIPDCTVCFVRRSANNDVQVAKKMKRTKPNNKVDGNCNIKSLPKDLFTDVLAHLASALSPTCSTWNGAIKIFLKWEMTIMSSNMLRERQSRGSIKTRHVGILHFVGNRIRTLCSYKEPLMRDV</sequence>
<dbReference type="CDD" id="cd06222">
    <property type="entry name" value="RNase_H_like"/>
    <property type="match status" value="1"/>
</dbReference>
<comment type="caution">
    <text evidence="2">The sequence shown here is derived from an EMBL/GenBank/DDBJ whole genome shotgun (WGS) entry which is preliminary data.</text>
</comment>
<dbReference type="AlphaFoldDB" id="A0AAD9WMN9"/>
<dbReference type="EMBL" id="JANJYI010000009">
    <property type="protein sequence ID" value="KAK2636706.1"/>
    <property type="molecule type" value="Genomic_DNA"/>
</dbReference>
<dbReference type="GO" id="GO:0004523">
    <property type="term" value="F:RNA-DNA hybrid ribonuclease activity"/>
    <property type="evidence" value="ECO:0007669"/>
    <property type="project" value="InterPro"/>
</dbReference>